<accession>A0AAE7WU90</accession>
<keyword evidence="3" id="KW-0240">DNA-directed RNA polymerase</keyword>
<sequence>MATLEQQLEWETKHRDNGRTKVLESLRKAEEQGRVTDTPLGTGVLRRYVLKLSAKLAKDITEDLGKPGRSKAHSPLLRDLDPDSVSLIAISTVMNALADENRKLGTVAMTLGKAIYGELALNYFRDMNEELYETLVNDLSRKMSKDLRHRMTVMRMQAEKAGITIPEWTPGQKMQVGLYLLSLMDDEEGIIEQYTDYTNNKTTYYLQFRENVTKIMQSAESRVLAHAGFAAPCLIKPVPWQEDGTGGFHGDLKVRAPRFFKGSARQLEIMKEEGCDLSVVLKMLDVHQSTAWKVNPFILNVVKGMRKYGYETKDVRFTTAHPEPKRPEFLDIVNEVENMTPAQQAEFQSWKHSKRDWHTTIRDVSRAESKLSRVLYAAHEMLPFDEFFFVCQLCDRGRMYYVSGPLNPQGSDMQKAMLHAAHGKPITDDKALYWFKLGIASKYGIDKLAMDDCVAWVDENHTNIMRCGEDPLNRDAFYWWSDADKPLQFLAFCDEYYRYHKNPETFVNRLAVAMDGTCNGLQNYSALLRDEVGGKSTNLLGEWGDKPNDIYGDVAKAAEHRLYLKEPSEFRSAWCSVGFNRSLTKTSVMTQVYGSTFGTCRKSIVAYCIEKALFEKDNQWELADYASRLVWDGIGDVVVLAKEAMDWLQKVSSAVMKRGEEYITWLAPSGFRIVQVYNKSEVKRVQAAVGHKITLRLREETDKPDKMRHRNALPPNFIHGIDASHMAYVSVAMGILLGYLEGRCFLHMIHDDFGTLAADADTLYRVIREEFVTMHTNYMIENVFSTRYPYTPSPPAKGNLDINRVLTSPNFFR</sequence>
<dbReference type="GO" id="GO:0003677">
    <property type="term" value="F:DNA binding"/>
    <property type="evidence" value="ECO:0007669"/>
    <property type="project" value="InterPro"/>
</dbReference>
<comment type="similarity">
    <text evidence="1">Belongs to the phage and mitochondrial RNA polymerase family.</text>
</comment>
<evidence type="ECO:0000313" key="10">
    <source>
        <dbReference type="EMBL" id="QYW05834.1"/>
    </source>
</evidence>
<evidence type="ECO:0000259" key="9">
    <source>
        <dbReference type="SMART" id="SM01311"/>
    </source>
</evidence>
<dbReference type="Gene3D" id="1.10.287.280">
    <property type="match status" value="1"/>
</dbReference>
<dbReference type="SMART" id="SM01311">
    <property type="entry name" value="RPOL_N"/>
    <property type="match status" value="1"/>
</dbReference>
<dbReference type="InterPro" id="IPR043502">
    <property type="entry name" value="DNA/RNA_pol_sf"/>
</dbReference>
<dbReference type="PROSITE" id="PS00489">
    <property type="entry name" value="RNA_POL_PHAGE_2"/>
    <property type="match status" value="1"/>
</dbReference>
<feature type="domain" description="DNA-directed RNA polymerase N-terminal" evidence="9">
    <location>
        <begin position="5"/>
        <end position="289"/>
    </location>
</feature>
<keyword evidence="11" id="KW-1185">Reference proteome</keyword>
<dbReference type="RefSeq" id="YP_010648422.1">
    <property type="nucleotide sequence ID" value="NC_070758.1"/>
</dbReference>
<keyword evidence="6" id="KW-0804">Transcription</keyword>
<keyword evidence="5" id="KW-0548">Nucleotidyltransferase</keyword>
<evidence type="ECO:0000256" key="7">
    <source>
        <dbReference type="ARBA" id="ARBA00023314"/>
    </source>
</evidence>
<dbReference type="Proteomes" id="UP000828797">
    <property type="component" value="Segment"/>
</dbReference>
<dbReference type="GO" id="GO:0006351">
    <property type="term" value="P:DNA-templated transcription"/>
    <property type="evidence" value="ECO:0007669"/>
    <property type="project" value="InterPro"/>
</dbReference>
<evidence type="ECO:0000313" key="11">
    <source>
        <dbReference type="Proteomes" id="UP000828797"/>
    </source>
</evidence>
<dbReference type="InterPro" id="IPR002092">
    <property type="entry name" value="DNA-dir_Rpol_phage-type"/>
</dbReference>
<evidence type="ECO:0000256" key="5">
    <source>
        <dbReference type="ARBA" id="ARBA00022695"/>
    </source>
</evidence>
<dbReference type="SUPFAM" id="SSF56672">
    <property type="entry name" value="DNA/RNA polymerases"/>
    <property type="match status" value="1"/>
</dbReference>
<name>A0AAE7WU90_9CAUD</name>
<evidence type="ECO:0000256" key="2">
    <source>
        <dbReference type="ARBA" id="ARBA00012418"/>
    </source>
</evidence>
<dbReference type="InterPro" id="IPR037159">
    <property type="entry name" value="RNA_POL_N_sf"/>
</dbReference>
<dbReference type="Pfam" id="PF00940">
    <property type="entry name" value="RNA_pol"/>
    <property type="match status" value="1"/>
</dbReference>
<dbReference type="Gene3D" id="1.10.1320.10">
    <property type="entry name" value="DNA-directed RNA polymerase, N-terminal domain"/>
    <property type="match status" value="1"/>
</dbReference>
<evidence type="ECO:0000256" key="8">
    <source>
        <dbReference type="ARBA" id="ARBA00048552"/>
    </source>
</evidence>
<dbReference type="GO" id="GO:0019083">
    <property type="term" value="P:viral transcription"/>
    <property type="evidence" value="ECO:0007669"/>
    <property type="project" value="UniProtKB-KW"/>
</dbReference>
<keyword evidence="7" id="KW-1195">Viral transcription</keyword>
<dbReference type="Gene3D" id="1.10.150.20">
    <property type="entry name" value="5' to 3' exonuclease, C-terminal subdomain"/>
    <property type="match status" value="1"/>
</dbReference>
<dbReference type="EMBL" id="MZ592920">
    <property type="protein sequence ID" value="QYW05834.1"/>
    <property type="molecule type" value="Genomic_DNA"/>
</dbReference>
<dbReference type="InterPro" id="IPR046950">
    <property type="entry name" value="DNA-dir_Rpol_C_phage-type"/>
</dbReference>
<dbReference type="EC" id="2.7.7.6" evidence="2"/>
<dbReference type="GeneID" id="77923861"/>
<dbReference type="InterPro" id="IPR029262">
    <property type="entry name" value="RPOL_N"/>
</dbReference>
<dbReference type="GO" id="GO:0000428">
    <property type="term" value="C:DNA-directed RNA polymerase complex"/>
    <property type="evidence" value="ECO:0007669"/>
    <property type="project" value="UniProtKB-KW"/>
</dbReference>
<proteinExistence type="inferred from homology"/>
<dbReference type="GO" id="GO:0003899">
    <property type="term" value="F:DNA-directed RNA polymerase activity"/>
    <property type="evidence" value="ECO:0007669"/>
    <property type="project" value="UniProtKB-EC"/>
</dbReference>
<evidence type="ECO:0000256" key="3">
    <source>
        <dbReference type="ARBA" id="ARBA00022478"/>
    </source>
</evidence>
<dbReference type="KEGG" id="vg:77923861"/>
<protein>
    <recommendedName>
        <fullName evidence="2">DNA-directed RNA polymerase</fullName>
        <ecNumber evidence="2">2.7.7.6</ecNumber>
    </recommendedName>
</protein>
<evidence type="ECO:0000256" key="4">
    <source>
        <dbReference type="ARBA" id="ARBA00022679"/>
    </source>
</evidence>
<evidence type="ECO:0000256" key="6">
    <source>
        <dbReference type="ARBA" id="ARBA00023163"/>
    </source>
</evidence>
<dbReference type="PANTHER" id="PTHR10102:SF0">
    <property type="entry name" value="DNA-DIRECTED RNA POLYMERASE, MITOCHONDRIAL"/>
    <property type="match status" value="1"/>
</dbReference>
<dbReference type="Pfam" id="PF14700">
    <property type="entry name" value="RPOL_N"/>
    <property type="match status" value="1"/>
</dbReference>
<comment type="catalytic activity">
    <reaction evidence="8">
        <text>RNA(n) + a ribonucleoside 5'-triphosphate = RNA(n+1) + diphosphate</text>
        <dbReference type="Rhea" id="RHEA:21248"/>
        <dbReference type="Rhea" id="RHEA-COMP:14527"/>
        <dbReference type="Rhea" id="RHEA-COMP:17342"/>
        <dbReference type="ChEBI" id="CHEBI:33019"/>
        <dbReference type="ChEBI" id="CHEBI:61557"/>
        <dbReference type="ChEBI" id="CHEBI:140395"/>
        <dbReference type="EC" id="2.7.7.6"/>
    </reaction>
</comment>
<evidence type="ECO:0000256" key="1">
    <source>
        <dbReference type="ARBA" id="ARBA00009493"/>
    </source>
</evidence>
<dbReference type="PANTHER" id="PTHR10102">
    <property type="entry name" value="DNA-DIRECTED RNA POLYMERASE, MITOCHONDRIAL"/>
    <property type="match status" value="1"/>
</dbReference>
<keyword evidence="4" id="KW-0808">Transferase</keyword>
<reference evidence="10" key="1">
    <citation type="submission" date="2021-07" db="EMBL/GenBank/DDBJ databases">
        <authorList>
            <person name="Wang J."/>
            <person name="Yang M."/>
        </authorList>
    </citation>
    <scope>NUCLEOTIDE SEQUENCE</scope>
</reference>
<organism evidence="10 11">
    <name type="scientific">Vibrio phage vB_VpaP_G1</name>
    <dbReference type="NCBI Taxonomy" id="2862773"/>
    <lineage>
        <taxon>Viruses</taxon>
        <taxon>Duplodnaviria</taxon>
        <taxon>Heunggongvirae</taxon>
        <taxon>Uroviricota</taxon>
        <taxon>Caudoviricetes</taxon>
        <taxon>Autographivirales</taxon>
        <taxon>Youngvirus</taxon>
        <taxon>Youngvirus G1</taxon>
    </lineage>
</organism>